<dbReference type="Pfam" id="PF25598">
    <property type="entry name" value="ARM_PUB"/>
    <property type="match status" value="1"/>
</dbReference>
<comment type="caution">
    <text evidence="5">The sequence shown here is derived from an EMBL/GenBank/DDBJ whole genome shotgun (WGS) entry which is preliminary data.</text>
</comment>
<feature type="repeat" description="ARM" evidence="2">
    <location>
        <begin position="59"/>
        <end position="87"/>
    </location>
</feature>
<dbReference type="SUPFAM" id="SSF48371">
    <property type="entry name" value="ARM repeat"/>
    <property type="match status" value="1"/>
</dbReference>
<organism evidence="5 6">
    <name type="scientific">Ceratodon purpureus</name>
    <name type="common">Fire moss</name>
    <name type="synonym">Dicranum purpureum</name>
    <dbReference type="NCBI Taxonomy" id="3225"/>
    <lineage>
        <taxon>Eukaryota</taxon>
        <taxon>Viridiplantae</taxon>
        <taxon>Streptophyta</taxon>
        <taxon>Embryophyta</taxon>
        <taxon>Bryophyta</taxon>
        <taxon>Bryophytina</taxon>
        <taxon>Bryopsida</taxon>
        <taxon>Dicranidae</taxon>
        <taxon>Pseudoditrichales</taxon>
        <taxon>Ditrichaceae</taxon>
        <taxon>Ceratodon</taxon>
    </lineage>
</organism>
<keyword evidence="1" id="KW-0833">Ubl conjugation pathway</keyword>
<evidence type="ECO:0000313" key="6">
    <source>
        <dbReference type="Proteomes" id="UP000822688"/>
    </source>
</evidence>
<proteinExistence type="predicted"/>
<dbReference type="PANTHER" id="PTHR23315:SF224">
    <property type="entry name" value="U-BOX DOMAIN-CONTAINING PROTEIN 1"/>
    <property type="match status" value="1"/>
</dbReference>
<dbReference type="PANTHER" id="PTHR23315">
    <property type="entry name" value="U BOX DOMAIN-CONTAINING"/>
    <property type="match status" value="1"/>
</dbReference>
<evidence type="ECO:0000256" key="2">
    <source>
        <dbReference type="PROSITE-ProRule" id="PRU00259"/>
    </source>
</evidence>
<sequence>MGLRIEGVEGEEDDMEAAATSLVAKLEGRDLEEKRVAVRELRLVSRSDERCRRYVADAGGIEALVALLQTSDSDIQENAVTALLNLSIDPHVRLRITETYSALDAILHLLSSGHTTAAKENAAATLFSLLIVEEYRDVVGQHPLAISELLSLFRDAPTHRGRKDAIKGLFHLALHDANKPRLVMEGAVQLLVSAMLQRRSGLVDESLSVLAILALCDEGAIAIVAASALPTLVDILAVGPSKSRENALAVLLALCQGGDDIVFHRVAFYNHQIVSSLCSLLVIGSDRAKRKANELMRMLVVSDSSSDSVSSQSYQSGSSFWNDSDPRTQV</sequence>
<evidence type="ECO:0000313" key="5">
    <source>
        <dbReference type="EMBL" id="KAG0578925.1"/>
    </source>
</evidence>
<feature type="region of interest" description="Disordered" evidence="3">
    <location>
        <begin position="306"/>
        <end position="330"/>
    </location>
</feature>
<dbReference type="EMBL" id="CM026424">
    <property type="protein sequence ID" value="KAG0578925.1"/>
    <property type="molecule type" value="Genomic_DNA"/>
</dbReference>
<feature type="compositionally biased region" description="Low complexity" evidence="3">
    <location>
        <begin position="306"/>
        <end position="319"/>
    </location>
</feature>
<reference evidence="5" key="1">
    <citation type="submission" date="2020-06" db="EMBL/GenBank/DDBJ databases">
        <title>WGS assembly of Ceratodon purpureus strain R40.</title>
        <authorList>
            <person name="Carey S.B."/>
            <person name="Jenkins J."/>
            <person name="Shu S."/>
            <person name="Lovell J.T."/>
            <person name="Sreedasyam A."/>
            <person name="Maumus F."/>
            <person name="Tiley G.P."/>
            <person name="Fernandez-Pozo N."/>
            <person name="Barry K."/>
            <person name="Chen C."/>
            <person name="Wang M."/>
            <person name="Lipzen A."/>
            <person name="Daum C."/>
            <person name="Saski C.A."/>
            <person name="Payton A.C."/>
            <person name="Mcbreen J.C."/>
            <person name="Conrad R.E."/>
            <person name="Kollar L.M."/>
            <person name="Olsson S."/>
            <person name="Huttunen S."/>
            <person name="Landis J.B."/>
            <person name="Wickett N.J."/>
            <person name="Johnson M.G."/>
            <person name="Rensing S.A."/>
            <person name="Grimwood J."/>
            <person name="Schmutz J."/>
            <person name="Mcdaniel S.F."/>
        </authorList>
    </citation>
    <scope>NUCLEOTIDE SEQUENCE</scope>
    <source>
        <strain evidence="5">R40</strain>
    </source>
</reference>
<dbReference type="InterPro" id="IPR058678">
    <property type="entry name" value="ARM_PUB"/>
</dbReference>
<accession>A0A8T0I7G6</accession>
<dbReference type="InterPro" id="IPR016024">
    <property type="entry name" value="ARM-type_fold"/>
</dbReference>
<keyword evidence="6" id="KW-1185">Reference proteome</keyword>
<feature type="domain" description="U-box" evidence="4">
    <location>
        <begin position="33"/>
        <end position="314"/>
    </location>
</feature>
<dbReference type="PROSITE" id="PS50176">
    <property type="entry name" value="ARM_REPEAT"/>
    <property type="match status" value="1"/>
</dbReference>
<dbReference type="AlphaFoldDB" id="A0A8T0I7G6"/>
<dbReference type="InterPro" id="IPR011989">
    <property type="entry name" value="ARM-like"/>
</dbReference>
<evidence type="ECO:0000256" key="3">
    <source>
        <dbReference type="SAM" id="MobiDB-lite"/>
    </source>
</evidence>
<dbReference type="InterPro" id="IPR000225">
    <property type="entry name" value="Armadillo"/>
</dbReference>
<dbReference type="SMART" id="SM00185">
    <property type="entry name" value="ARM"/>
    <property type="match status" value="4"/>
</dbReference>
<gene>
    <name evidence="5" type="ORF">KC19_4G060400</name>
</gene>
<dbReference type="Gene3D" id="1.25.10.10">
    <property type="entry name" value="Leucine-rich Repeat Variant"/>
    <property type="match status" value="2"/>
</dbReference>
<evidence type="ECO:0000259" key="4">
    <source>
        <dbReference type="Pfam" id="PF25598"/>
    </source>
</evidence>
<dbReference type="Proteomes" id="UP000822688">
    <property type="component" value="Chromosome 4"/>
</dbReference>
<evidence type="ECO:0000256" key="1">
    <source>
        <dbReference type="ARBA" id="ARBA00022786"/>
    </source>
</evidence>
<name>A0A8T0I7G6_CERPU</name>
<dbReference type="OrthoDB" id="10064100at2759"/>
<protein>
    <recommendedName>
        <fullName evidence="4">U-box domain-containing protein</fullName>
    </recommendedName>
</protein>